<evidence type="ECO:0000313" key="3">
    <source>
        <dbReference type="EMBL" id="MBD2724454.1"/>
    </source>
</evidence>
<evidence type="ECO:0000256" key="2">
    <source>
        <dbReference type="SAM" id="Phobius"/>
    </source>
</evidence>
<feature type="compositionally biased region" description="Low complexity" evidence="1">
    <location>
        <begin position="59"/>
        <end position="78"/>
    </location>
</feature>
<gene>
    <name evidence="3" type="ORF">IC234_20165</name>
</gene>
<keyword evidence="2" id="KW-0472">Membrane</keyword>
<sequence>MADINIQRKKASPSPWILVLLAVAAVAVAAYFFLRPDPADEPAPPANTGVAGTATDTTASATADTAAPAPADTAAGHTFRQSHNPAGPGGTTAAEEASTETAASLAAQAATDPAAPGYARNGLQKLTGVLVSLTDRDDLRDPTITEQRDNLTSATDRLGDPKVSLRPGFVAAASLIRAMQQKAYPELESQAAELTRLADQLSGRSATAADQQQTQQFLTKAADIVRALSEPAQHTLN</sequence>
<feature type="compositionally biased region" description="Low complexity" evidence="1">
    <location>
        <begin position="91"/>
        <end position="109"/>
    </location>
</feature>
<name>A0ABR8K1K4_9BACT</name>
<dbReference type="Proteomes" id="UP000606003">
    <property type="component" value="Unassembled WGS sequence"/>
</dbReference>
<comment type="caution">
    <text evidence="3">The sequence shown here is derived from an EMBL/GenBank/DDBJ whole genome shotgun (WGS) entry which is preliminary data.</text>
</comment>
<reference evidence="3 4" key="1">
    <citation type="submission" date="2020-09" db="EMBL/GenBank/DDBJ databases">
        <authorList>
            <person name="Kim M.K."/>
        </authorList>
    </citation>
    <scope>NUCLEOTIDE SEQUENCE [LARGE SCALE GENOMIC DNA]</scope>
    <source>
        <strain evidence="3 4">BT189</strain>
    </source>
</reference>
<keyword evidence="2" id="KW-0812">Transmembrane</keyword>
<keyword evidence="4" id="KW-1185">Reference proteome</keyword>
<evidence type="ECO:0000256" key="1">
    <source>
        <dbReference type="SAM" id="MobiDB-lite"/>
    </source>
</evidence>
<organism evidence="3 4">
    <name type="scientific">Hymenobacter armeniacus</name>
    <dbReference type="NCBI Taxonomy" id="2771358"/>
    <lineage>
        <taxon>Bacteria</taxon>
        <taxon>Pseudomonadati</taxon>
        <taxon>Bacteroidota</taxon>
        <taxon>Cytophagia</taxon>
        <taxon>Cytophagales</taxon>
        <taxon>Hymenobacteraceae</taxon>
        <taxon>Hymenobacter</taxon>
    </lineage>
</organism>
<evidence type="ECO:0008006" key="5">
    <source>
        <dbReference type="Google" id="ProtNLM"/>
    </source>
</evidence>
<feature type="transmembrane region" description="Helical" evidence="2">
    <location>
        <begin position="16"/>
        <end position="34"/>
    </location>
</feature>
<protein>
    <recommendedName>
        <fullName evidence="5">Phospholipase</fullName>
    </recommendedName>
</protein>
<proteinExistence type="predicted"/>
<keyword evidence="2" id="KW-1133">Transmembrane helix</keyword>
<evidence type="ECO:0000313" key="4">
    <source>
        <dbReference type="Proteomes" id="UP000606003"/>
    </source>
</evidence>
<dbReference type="RefSeq" id="WP_190928273.1">
    <property type="nucleotide sequence ID" value="NZ_JACXAC010000007.1"/>
</dbReference>
<feature type="region of interest" description="Disordered" evidence="1">
    <location>
        <begin position="59"/>
        <end position="109"/>
    </location>
</feature>
<dbReference type="EMBL" id="JACXAC010000007">
    <property type="protein sequence ID" value="MBD2724454.1"/>
    <property type="molecule type" value="Genomic_DNA"/>
</dbReference>
<accession>A0ABR8K1K4</accession>